<feature type="transmembrane region" description="Helical" evidence="2">
    <location>
        <begin position="147"/>
        <end position="171"/>
    </location>
</feature>
<keyword evidence="2" id="KW-0472">Membrane</keyword>
<feature type="transmembrane region" description="Helical" evidence="2">
    <location>
        <begin position="118"/>
        <end position="135"/>
    </location>
</feature>
<reference evidence="3" key="1">
    <citation type="journal article" date="2020" name="Nature">
        <title>Giant virus diversity and host interactions through global metagenomics.</title>
        <authorList>
            <person name="Schulz F."/>
            <person name="Roux S."/>
            <person name="Paez-Espino D."/>
            <person name="Jungbluth S."/>
            <person name="Walsh D.A."/>
            <person name="Denef V.J."/>
            <person name="McMahon K.D."/>
            <person name="Konstantinidis K.T."/>
            <person name="Eloe-Fadrosh E.A."/>
            <person name="Kyrpides N.C."/>
            <person name="Woyke T."/>
        </authorList>
    </citation>
    <scope>NUCLEOTIDE SEQUENCE</scope>
    <source>
        <strain evidence="3">GVMAG-S-ERX556101-89</strain>
    </source>
</reference>
<keyword evidence="2" id="KW-0812">Transmembrane</keyword>
<keyword evidence="2" id="KW-1133">Transmembrane helix</keyword>
<evidence type="ECO:0000256" key="1">
    <source>
        <dbReference type="SAM" id="MobiDB-lite"/>
    </source>
</evidence>
<accession>A0A6C0FBA9</accession>
<proteinExistence type="predicted"/>
<dbReference type="AlphaFoldDB" id="A0A6C0FBA9"/>
<protein>
    <submittedName>
        <fullName evidence="3">Uncharacterized protein</fullName>
    </submittedName>
</protein>
<evidence type="ECO:0000313" key="3">
    <source>
        <dbReference type="EMBL" id="QHT38492.1"/>
    </source>
</evidence>
<sequence length="223" mass="25429">MERPESSNQEYFTNEDFEIKEDNDIILLEENHNFDTFTNEITPTPVPVVETSPDVETPPAKKTTEEVKAEDDAAFDDLATTIWKATVDNAIRVQSYVTRIHGGILKPIRWGVNVDDELVARIFIGAAVIGAFKRIKFYNNNSKFSWPYALLSLIRIVVAIFYPFVYLTIIFCEEMFWKTQKVLDPPPMQAGISPMRQYLASTPQQYGAPRPQTGFTSTTTPYM</sequence>
<feature type="region of interest" description="Disordered" evidence="1">
    <location>
        <begin position="46"/>
        <end position="67"/>
    </location>
</feature>
<feature type="compositionally biased region" description="Polar residues" evidence="1">
    <location>
        <begin position="213"/>
        <end position="223"/>
    </location>
</feature>
<evidence type="ECO:0000256" key="2">
    <source>
        <dbReference type="SAM" id="Phobius"/>
    </source>
</evidence>
<feature type="compositionally biased region" description="Low complexity" evidence="1">
    <location>
        <begin position="47"/>
        <end position="58"/>
    </location>
</feature>
<dbReference type="EMBL" id="MN738831">
    <property type="protein sequence ID" value="QHT38492.1"/>
    <property type="molecule type" value="Genomic_DNA"/>
</dbReference>
<feature type="region of interest" description="Disordered" evidence="1">
    <location>
        <begin position="204"/>
        <end position="223"/>
    </location>
</feature>
<name>A0A6C0FBA9_9ZZZZ</name>
<organism evidence="3">
    <name type="scientific">viral metagenome</name>
    <dbReference type="NCBI Taxonomy" id="1070528"/>
    <lineage>
        <taxon>unclassified sequences</taxon>
        <taxon>metagenomes</taxon>
        <taxon>organismal metagenomes</taxon>
    </lineage>
</organism>